<evidence type="ECO:0000256" key="2">
    <source>
        <dbReference type="ARBA" id="ARBA00022448"/>
    </source>
</evidence>
<keyword evidence="3 7" id="KW-0479">Metal-binding</keyword>
<accession>A0A1H6K6N8</accession>
<evidence type="ECO:0000313" key="11">
    <source>
        <dbReference type="Proteomes" id="UP000199215"/>
    </source>
</evidence>
<dbReference type="SUPFAM" id="SSF49503">
    <property type="entry name" value="Cupredoxins"/>
    <property type="match status" value="2"/>
</dbReference>
<evidence type="ECO:0000313" key="10">
    <source>
        <dbReference type="EMBL" id="SEH68095.1"/>
    </source>
</evidence>
<keyword evidence="2" id="KW-0813">Transport</keyword>
<dbReference type="RefSeq" id="WP_218143087.1">
    <property type="nucleotide sequence ID" value="NZ_FNWU01000031.1"/>
</dbReference>
<feature type="compositionally biased region" description="Polar residues" evidence="8">
    <location>
        <begin position="26"/>
        <end position="39"/>
    </location>
</feature>
<dbReference type="STRING" id="1267564.SAMN05192561_13112"/>
<dbReference type="GO" id="GO:0009055">
    <property type="term" value="F:electron transfer activity"/>
    <property type="evidence" value="ECO:0007669"/>
    <property type="project" value="InterPro"/>
</dbReference>
<dbReference type="InterPro" id="IPR017533">
    <property type="entry name" value="Halocyanin"/>
</dbReference>
<keyword evidence="5 7" id="KW-0186">Copper</keyword>
<dbReference type="AlphaFoldDB" id="A0A1H6K6N8"/>
<evidence type="ECO:0000256" key="7">
    <source>
        <dbReference type="PIRSR" id="PIRSR602387-1"/>
    </source>
</evidence>
<reference evidence="10 11" key="1">
    <citation type="submission" date="2016-10" db="EMBL/GenBank/DDBJ databases">
        <authorList>
            <person name="de Groot N.N."/>
        </authorList>
    </citation>
    <scope>NUCLEOTIDE SEQUENCE [LARGE SCALE GENOMIC DNA]</scope>
    <source>
        <strain evidence="10 11">IBRC-M10418</strain>
    </source>
</reference>
<proteinExistence type="predicted"/>
<protein>
    <submittedName>
        <fullName evidence="10">Halocyanin domain-containing protein</fullName>
    </submittedName>
</protein>
<evidence type="ECO:0000256" key="3">
    <source>
        <dbReference type="ARBA" id="ARBA00022723"/>
    </source>
</evidence>
<dbReference type="InterPro" id="IPR008972">
    <property type="entry name" value="Cupredoxin"/>
</dbReference>
<evidence type="ECO:0000256" key="4">
    <source>
        <dbReference type="ARBA" id="ARBA00022982"/>
    </source>
</evidence>
<feature type="domain" description="Blue (type 1) copper" evidence="9">
    <location>
        <begin position="80"/>
        <end position="157"/>
    </location>
</feature>
<dbReference type="PROSITE" id="PS51318">
    <property type="entry name" value="TAT"/>
    <property type="match status" value="1"/>
</dbReference>
<dbReference type="OrthoDB" id="11088at2157"/>
<keyword evidence="6" id="KW-0472">Membrane</keyword>
<feature type="binding site" evidence="7">
    <location>
        <position position="266"/>
    </location>
    <ligand>
        <name>Cu cation</name>
        <dbReference type="ChEBI" id="CHEBI:23378"/>
    </ligand>
</feature>
<dbReference type="NCBIfam" id="TIGR03102">
    <property type="entry name" value="halo_cynanin"/>
    <property type="match status" value="1"/>
</dbReference>
<keyword evidence="4" id="KW-0249">Electron transport</keyword>
<name>A0A1H6K6N8_9EURY</name>
<feature type="region of interest" description="Disordered" evidence="8">
    <location>
        <begin position="26"/>
        <end position="46"/>
    </location>
</feature>
<dbReference type="Proteomes" id="UP000199215">
    <property type="component" value="Unassembled WGS sequence"/>
</dbReference>
<dbReference type="Pfam" id="PF00127">
    <property type="entry name" value="Copper-bind"/>
    <property type="match status" value="2"/>
</dbReference>
<comment type="subcellular location">
    <subcellularLocation>
        <location evidence="1">Membrane</location>
    </subcellularLocation>
</comment>
<dbReference type="PANTHER" id="PTHR34192:SF10">
    <property type="entry name" value="PLASTOCYANIN MAJOR ISOFORM, CHLOROPLASTIC-RELATED"/>
    <property type="match status" value="1"/>
</dbReference>
<gene>
    <name evidence="10" type="ORF">SAMN05192561_13112</name>
</gene>
<dbReference type="Gene3D" id="2.60.40.420">
    <property type="entry name" value="Cupredoxins - blue copper proteins"/>
    <property type="match status" value="2"/>
</dbReference>
<evidence type="ECO:0000259" key="9">
    <source>
        <dbReference type="Pfam" id="PF00127"/>
    </source>
</evidence>
<feature type="binding site" evidence="7">
    <location>
        <position position="269"/>
    </location>
    <ligand>
        <name>Cu cation</name>
        <dbReference type="ChEBI" id="CHEBI:23378"/>
    </ligand>
</feature>
<dbReference type="InterPro" id="IPR006311">
    <property type="entry name" value="TAT_signal"/>
</dbReference>
<dbReference type="InterPro" id="IPR000923">
    <property type="entry name" value="BlueCu_1"/>
</dbReference>
<organism evidence="10 11">
    <name type="scientific">Halopenitus malekzadehii</name>
    <dbReference type="NCBI Taxonomy" id="1267564"/>
    <lineage>
        <taxon>Archaea</taxon>
        <taxon>Methanobacteriati</taxon>
        <taxon>Methanobacteriota</taxon>
        <taxon>Stenosarchaea group</taxon>
        <taxon>Halobacteria</taxon>
        <taxon>Halobacteriales</taxon>
        <taxon>Haloferacaceae</taxon>
        <taxon>Halopenitus</taxon>
    </lineage>
</organism>
<evidence type="ECO:0000256" key="1">
    <source>
        <dbReference type="ARBA" id="ARBA00004370"/>
    </source>
</evidence>
<sequence length="281" mass="30269">MPSSNRRTFLGTSIAVGLGSLTEFSSVQAQDTHSTSTPNESDDEDALDSWLASANDPQTHQIHDLRYEDPPTVYLGVSNTKSFSPPAIKVTPGTTVTWEWIGNNAEYNVAATDGTFDSGQPVSDAGETFEYTFESEGTYKYVSEPHADAGMKGVVVVDSAPSSGYPTVDEWLAGTNEYDGTITDQTNEDLIEITTGAKGNDGHFAFDPHALKVSAGTTVRWSWTGRGGAHNITFEDADLGSETIHAESGVHFEETFTETGVFRYACQPHRAIGQRGAIIVE</sequence>
<dbReference type="PANTHER" id="PTHR34192">
    <property type="entry name" value="PLASTOCYANIN MAJOR ISOFORM, CHLOROPLASTIC-RELATED"/>
    <property type="match status" value="1"/>
</dbReference>
<dbReference type="EMBL" id="FNWU01000031">
    <property type="protein sequence ID" value="SEH68095.1"/>
    <property type="molecule type" value="Genomic_DNA"/>
</dbReference>
<evidence type="ECO:0000256" key="5">
    <source>
        <dbReference type="ARBA" id="ARBA00023008"/>
    </source>
</evidence>
<comment type="cofactor">
    <cofactor evidence="7">
        <name>Cu(2+)</name>
        <dbReference type="ChEBI" id="CHEBI:29036"/>
    </cofactor>
    <text evidence="7">The crystal structure with reduced Cu(1+) has also been determined.</text>
</comment>
<dbReference type="InterPro" id="IPR002387">
    <property type="entry name" value="Plastocyanin"/>
</dbReference>
<evidence type="ECO:0000256" key="8">
    <source>
        <dbReference type="SAM" id="MobiDB-lite"/>
    </source>
</evidence>
<keyword evidence="11" id="KW-1185">Reference proteome</keyword>
<feature type="domain" description="Blue (type 1) copper" evidence="9">
    <location>
        <begin position="197"/>
        <end position="281"/>
    </location>
</feature>
<evidence type="ECO:0000256" key="6">
    <source>
        <dbReference type="ARBA" id="ARBA00023136"/>
    </source>
</evidence>
<dbReference type="PRINTS" id="PR00157">
    <property type="entry name" value="PLASTOCYANIN"/>
</dbReference>
<feature type="binding site" evidence="7">
    <location>
        <position position="230"/>
    </location>
    <ligand>
        <name>Cu cation</name>
        <dbReference type="ChEBI" id="CHEBI:23378"/>
    </ligand>
</feature>
<dbReference type="CDD" id="cd04220">
    <property type="entry name" value="Halocyanin"/>
    <property type="match status" value="2"/>
</dbReference>
<dbReference type="GO" id="GO:0005507">
    <property type="term" value="F:copper ion binding"/>
    <property type="evidence" value="ECO:0007669"/>
    <property type="project" value="InterPro"/>
</dbReference>
<dbReference type="GO" id="GO:0016020">
    <property type="term" value="C:membrane"/>
    <property type="evidence" value="ECO:0007669"/>
    <property type="project" value="UniProtKB-SubCell"/>
</dbReference>